<dbReference type="InterPro" id="IPR023210">
    <property type="entry name" value="NADP_OxRdtase_dom"/>
</dbReference>
<evidence type="ECO:0000313" key="5">
    <source>
        <dbReference type="Proteomes" id="UP000295188"/>
    </source>
</evidence>
<feature type="domain" description="NADP-dependent oxidoreductase" evidence="3">
    <location>
        <begin position="15"/>
        <end position="307"/>
    </location>
</feature>
<dbReference type="InterPro" id="IPR036812">
    <property type="entry name" value="NAD(P)_OxRdtase_dom_sf"/>
</dbReference>
<evidence type="ECO:0000313" key="4">
    <source>
        <dbReference type="EMBL" id="TCS77354.1"/>
    </source>
</evidence>
<accession>A0A4R3K3P9</accession>
<dbReference type="PANTHER" id="PTHR43364">
    <property type="entry name" value="NADH-SPECIFIC METHYLGLYOXAL REDUCTASE-RELATED"/>
    <property type="match status" value="1"/>
</dbReference>
<dbReference type="FunFam" id="3.20.20.100:FF:000004">
    <property type="entry name" value="Oxidoreductase, aldo/keto reductase"/>
    <property type="match status" value="1"/>
</dbReference>
<reference evidence="4 5" key="1">
    <citation type="submission" date="2019-03" db="EMBL/GenBank/DDBJ databases">
        <title>Genomic Encyclopedia of Type Strains, Phase IV (KMG-IV): sequencing the most valuable type-strain genomes for metagenomic binning, comparative biology and taxonomic classification.</title>
        <authorList>
            <person name="Goeker M."/>
        </authorList>
    </citation>
    <scope>NUCLEOTIDE SEQUENCE [LARGE SCALE GENOMIC DNA]</scope>
    <source>
        <strain evidence="4 5">DSM 20467</strain>
    </source>
</reference>
<proteinExistence type="predicted"/>
<dbReference type="Pfam" id="PF00248">
    <property type="entry name" value="Aldo_ket_red"/>
    <property type="match status" value="1"/>
</dbReference>
<evidence type="ECO:0000256" key="2">
    <source>
        <dbReference type="SAM" id="MobiDB-lite"/>
    </source>
</evidence>
<dbReference type="GO" id="GO:0005829">
    <property type="term" value="C:cytosol"/>
    <property type="evidence" value="ECO:0007669"/>
    <property type="project" value="UniProtKB-ARBA"/>
</dbReference>
<dbReference type="GO" id="GO:0016491">
    <property type="term" value="F:oxidoreductase activity"/>
    <property type="evidence" value="ECO:0007669"/>
    <property type="project" value="UniProtKB-KW"/>
</dbReference>
<dbReference type="Gene3D" id="3.20.20.100">
    <property type="entry name" value="NADP-dependent oxidoreductase domain"/>
    <property type="match status" value="1"/>
</dbReference>
<dbReference type="PANTHER" id="PTHR43364:SF4">
    <property type="entry name" value="NAD(P)-LINKED OXIDOREDUCTASE SUPERFAMILY PROTEIN"/>
    <property type="match status" value="1"/>
</dbReference>
<keyword evidence="5" id="KW-1185">Reference proteome</keyword>
<dbReference type="OrthoDB" id="9804790at2"/>
<evidence type="ECO:0000256" key="1">
    <source>
        <dbReference type="ARBA" id="ARBA00023002"/>
    </source>
</evidence>
<keyword evidence="1" id="KW-0560">Oxidoreductase</keyword>
<comment type="caution">
    <text evidence="4">The sequence shown here is derived from an EMBL/GenBank/DDBJ whole genome shotgun (WGS) entry which is preliminary data.</text>
</comment>
<protein>
    <submittedName>
        <fullName evidence="4">Aryl-alcohol dehydrogenase-like predicted oxidoreductase</fullName>
    </submittedName>
</protein>
<feature type="region of interest" description="Disordered" evidence="2">
    <location>
        <begin position="312"/>
        <end position="332"/>
    </location>
</feature>
<organism evidence="4 5">
    <name type="scientific">Pectinatus cerevisiiphilus</name>
    <dbReference type="NCBI Taxonomy" id="86956"/>
    <lineage>
        <taxon>Bacteria</taxon>
        <taxon>Bacillati</taxon>
        <taxon>Bacillota</taxon>
        <taxon>Negativicutes</taxon>
        <taxon>Selenomonadales</taxon>
        <taxon>Selenomonadaceae</taxon>
        <taxon>Pectinatus</taxon>
    </lineage>
</organism>
<dbReference type="SUPFAM" id="SSF51430">
    <property type="entry name" value="NAD(P)-linked oxidoreductase"/>
    <property type="match status" value="1"/>
</dbReference>
<evidence type="ECO:0000259" key="3">
    <source>
        <dbReference type="Pfam" id="PF00248"/>
    </source>
</evidence>
<gene>
    <name evidence="4" type="ORF">EDC37_11618</name>
</gene>
<dbReference type="EMBL" id="SMAA01000016">
    <property type="protein sequence ID" value="TCS77354.1"/>
    <property type="molecule type" value="Genomic_DNA"/>
</dbReference>
<sequence>MKYKVLGNTGVLVSELCFGTMTFGNETDETEAALMFNRCRDVGINFFDCSNNYNGGRAEIILGKLIGDCRDEVFITSKVSQRVGKDVNALGSSRRHIMLSIEQSLSRLKTDRIDLYFIHHFDPLTPMDETLRALDDLVHQGKVLYLGVSNWAAWQIAKALGISEKENLACFKCIEPMYNLLKRQVEVEILPLAQSEKLGVISYSPLGAGLLTGKYSNSTKLGTGRIVEKKQYSQRYSNPRYYEIAEQFTNYAQELGVKPGTLAISWIMANPVITAPIIGARNVAQLNDSLAAINFHMEPQILDQITRFSDAPGNATDRSEEELDSTFKLRNS</sequence>
<dbReference type="Proteomes" id="UP000295188">
    <property type="component" value="Unassembled WGS sequence"/>
</dbReference>
<dbReference type="InterPro" id="IPR050523">
    <property type="entry name" value="AKR_Detox_Biosynth"/>
</dbReference>
<dbReference type="AlphaFoldDB" id="A0A4R3K3P9"/>
<dbReference type="CDD" id="cd19087">
    <property type="entry name" value="AKR_AKR12A1_B1_C1"/>
    <property type="match status" value="1"/>
</dbReference>
<name>A0A4R3K3P9_9FIRM</name>